<keyword evidence="2" id="KW-1185">Reference proteome</keyword>
<sequence>MIFLDRPRRIRRMHDRPDLLEHTQRLRTALDTADHAFVDVPLVGAVDGCAYCYSPRDLELLGGDLAAVPDDLVRQFAAEVPEHWTAEQYGLMWRGLAPRILHMAAEQPELMIIPWALRGPSAPQACFHDWPQAQQNALVEAYSALLAASFVTRQPADVIELLGPLAQLHDDVGPWLAQIDEMSGPAADAGFVRLAAHWSNEIASGRQPHWYWYPDNPVGLVTAWLSSPPVLDRLRHFAEQHPGCTNAAGTPSVIEALTTDTEPSWDVVGSLGGCKACII</sequence>
<proteinExistence type="predicted"/>
<dbReference type="AlphaFoldDB" id="A0A841BHK3"/>
<dbReference type="Proteomes" id="UP000587527">
    <property type="component" value="Unassembled WGS sequence"/>
</dbReference>
<gene>
    <name evidence="1" type="ORF">F4553_001956</name>
</gene>
<evidence type="ECO:0000313" key="1">
    <source>
        <dbReference type="EMBL" id="MBB5868577.1"/>
    </source>
</evidence>
<comment type="caution">
    <text evidence="1">The sequence shown here is derived from an EMBL/GenBank/DDBJ whole genome shotgun (WGS) entry which is preliminary data.</text>
</comment>
<protein>
    <submittedName>
        <fullName evidence="1">Uncharacterized protein</fullName>
    </submittedName>
</protein>
<name>A0A841BHK3_9ACTN</name>
<organism evidence="1 2">
    <name type="scientific">Allocatelliglobosispora scoriae</name>
    <dbReference type="NCBI Taxonomy" id="643052"/>
    <lineage>
        <taxon>Bacteria</taxon>
        <taxon>Bacillati</taxon>
        <taxon>Actinomycetota</taxon>
        <taxon>Actinomycetes</taxon>
        <taxon>Micromonosporales</taxon>
        <taxon>Micromonosporaceae</taxon>
        <taxon>Allocatelliglobosispora</taxon>
    </lineage>
</organism>
<accession>A0A841BHK3</accession>
<dbReference type="RefSeq" id="WP_184834627.1">
    <property type="nucleotide sequence ID" value="NZ_JACHMN010000002.1"/>
</dbReference>
<evidence type="ECO:0000313" key="2">
    <source>
        <dbReference type="Proteomes" id="UP000587527"/>
    </source>
</evidence>
<dbReference type="EMBL" id="JACHMN010000002">
    <property type="protein sequence ID" value="MBB5868577.1"/>
    <property type="molecule type" value="Genomic_DNA"/>
</dbReference>
<reference evidence="1 2" key="1">
    <citation type="submission" date="2020-08" db="EMBL/GenBank/DDBJ databases">
        <title>Sequencing the genomes of 1000 actinobacteria strains.</title>
        <authorList>
            <person name="Klenk H.-P."/>
        </authorList>
    </citation>
    <scope>NUCLEOTIDE SEQUENCE [LARGE SCALE GENOMIC DNA]</scope>
    <source>
        <strain evidence="1 2">DSM 45362</strain>
    </source>
</reference>